<keyword evidence="1" id="KW-0175">Coiled coil</keyword>
<name>A0A5E4NHT4_9HEMI</name>
<evidence type="ECO:0000313" key="4">
    <source>
        <dbReference type="Proteomes" id="UP000325440"/>
    </source>
</evidence>
<accession>A0A5E4NHT4</accession>
<organism evidence="3 4">
    <name type="scientific">Cinara cedri</name>
    <dbReference type="NCBI Taxonomy" id="506608"/>
    <lineage>
        <taxon>Eukaryota</taxon>
        <taxon>Metazoa</taxon>
        <taxon>Ecdysozoa</taxon>
        <taxon>Arthropoda</taxon>
        <taxon>Hexapoda</taxon>
        <taxon>Insecta</taxon>
        <taxon>Pterygota</taxon>
        <taxon>Neoptera</taxon>
        <taxon>Paraneoptera</taxon>
        <taxon>Hemiptera</taxon>
        <taxon>Sternorrhyncha</taxon>
        <taxon>Aphidomorpha</taxon>
        <taxon>Aphidoidea</taxon>
        <taxon>Aphididae</taxon>
        <taxon>Lachninae</taxon>
        <taxon>Cinara</taxon>
    </lineage>
</organism>
<gene>
    <name evidence="3" type="ORF">CINCED_3A012961</name>
</gene>
<dbReference type="EMBL" id="CABPRJ010001939">
    <property type="protein sequence ID" value="VVC42156.1"/>
    <property type="molecule type" value="Genomic_DNA"/>
</dbReference>
<keyword evidence="4" id="KW-1185">Reference proteome</keyword>
<evidence type="ECO:0000259" key="2">
    <source>
        <dbReference type="Pfam" id="PF10512"/>
    </source>
</evidence>
<feature type="domain" description="Borealin C-terminal" evidence="2">
    <location>
        <begin position="157"/>
        <end position="261"/>
    </location>
</feature>
<keyword evidence="3" id="KW-0131">Cell cycle</keyword>
<proteinExistence type="predicted"/>
<feature type="coiled-coil region" evidence="1">
    <location>
        <begin position="38"/>
        <end position="65"/>
    </location>
</feature>
<dbReference type="Pfam" id="PF10512">
    <property type="entry name" value="Borealin"/>
    <property type="match status" value="1"/>
</dbReference>
<dbReference type="AlphaFoldDB" id="A0A5E4NHT4"/>
<sequence>MPRTKRTTVKRSTANLNMSNMSDNITMANQPKNIKDILEDFDVEKTNIENEFAELLDEQRNIIENKFLIVRMNLSGSLDTNLYDYIEEDIAEKNVSKKAARPTRTLTKATGSRTIKPISASRATSLKSNKIATKHHSAVRAVDDRAPLLEKNNEPSSKFKTPLNRPPMTAAATITPKVNMNEPISMMRRPNQGEVAYSVTGSPVMVSSITRDDMATVCVPLANGNVLSILPRAGGTMDISLNDQTKHELLLLKGNIEVLLKKDKHS</sequence>
<evidence type="ECO:0000256" key="1">
    <source>
        <dbReference type="SAM" id="Coils"/>
    </source>
</evidence>
<protein>
    <submittedName>
        <fullName evidence="3">Cell division protein borealin</fullName>
    </submittedName>
</protein>
<keyword evidence="3" id="KW-0132">Cell division</keyword>
<evidence type="ECO:0000313" key="3">
    <source>
        <dbReference type="EMBL" id="VVC42156.1"/>
    </source>
</evidence>
<dbReference type="GO" id="GO:0051301">
    <property type="term" value="P:cell division"/>
    <property type="evidence" value="ECO:0007669"/>
    <property type="project" value="UniProtKB-KW"/>
</dbReference>
<dbReference type="InterPro" id="IPR046466">
    <property type="entry name" value="Borealin_C"/>
</dbReference>
<reference evidence="3 4" key="1">
    <citation type="submission" date="2019-08" db="EMBL/GenBank/DDBJ databases">
        <authorList>
            <person name="Alioto T."/>
            <person name="Alioto T."/>
            <person name="Gomez Garrido J."/>
        </authorList>
    </citation>
    <scope>NUCLEOTIDE SEQUENCE [LARGE SCALE GENOMIC DNA]</scope>
</reference>
<dbReference type="OrthoDB" id="6360905at2759"/>
<dbReference type="Proteomes" id="UP000325440">
    <property type="component" value="Unassembled WGS sequence"/>
</dbReference>